<keyword evidence="1" id="KW-0732">Signal</keyword>
<organism evidence="2 3">
    <name type="scientific">Aspergillus tanneri</name>
    <dbReference type="NCBI Taxonomy" id="1220188"/>
    <lineage>
        <taxon>Eukaryota</taxon>
        <taxon>Fungi</taxon>
        <taxon>Dikarya</taxon>
        <taxon>Ascomycota</taxon>
        <taxon>Pezizomycotina</taxon>
        <taxon>Eurotiomycetes</taxon>
        <taxon>Eurotiomycetidae</taxon>
        <taxon>Eurotiales</taxon>
        <taxon>Aspergillaceae</taxon>
        <taxon>Aspergillus</taxon>
        <taxon>Aspergillus subgen. Circumdati</taxon>
    </lineage>
</organism>
<reference evidence="2 3" key="1">
    <citation type="submission" date="2019-03" db="EMBL/GenBank/DDBJ databases">
        <title>The genome sequence of a newly discovered highly antifungal drug resistant Aspergillus species, Aspergillus tanneri NIH 1004.</title>
        <authorList>
            <person name="Mounaud S."/>
            <person name="Singh I."/>
            <person name="Joardar V."/>
            <person name="Pakala S."/>
            <person name="Pakala S."/>
            <person name="Venepally P."/>
            <person name="Hoover J."/>
            <person name="Nierman W."/>
            <person name="Chung J."/>
            <person name="Losada L."/>
        </authorList>
    </citation>
    <scope>NUCLEOTIDE SEQUENCE [LARGE SCALE GENOMIC DNA]</scope>
    <source>
        <strain evidence="2 3">NIH1004</strain>
    </source>
</reference>
<feature type="signal peptide" evidence="1">
    <location>
        <begin position="1"/>
        <end position="18"/>
    </location>
</feature>
<dbReference type="Proteomes" id="UP000308092">
    <property type="component" value="Unassembled WGS sequence"/>
</dbReference>
<protein>
    <submittedName>
        <fullName evidence="2">Uncharacterized protein</fullName>
    </submittedName>
</protein>
<dbReference type="AlphaFoldDB" id="A0A4S3JD70"/>
<dbReference type="VEuPathDB" id="FungiDB:EYZ11_007348"/>
<sequence>MKLSLFLSTSVLAGYCLAFNPSVLEDIIYNTNKLNQWNIDLTNGNHGSHAVGDYMVSKARDLEDPSKIVNKLNEQTTNILSKDLHDLFDNVQRPQVLCDADFQSKVQQFADLIVDHPHVLQVAEDRFKRDCDLDANDLQRASASFESTYSAFDSMLDSLSNPQEKCSN</sequence>
<dbReference type="EMBL" id="SOSA01000282">
    <property type="protein sequence ID" value="THC93169.1"/>
    <property type="molecule type" value="Genomic_DNA"/>
</dbReference>
<keyword evidence="3" id="KW-1185">Reference proteome</keyword>
<evidence type="ECO:0000313" key="3">
    <source>
        <dbReference type="Proteomes" id="UP000308092"/>
    </source>
</evidence>
<evidence type="ECO:0000313" key="2">
    <source>
        <dbReference type="EMBL" id="THC93169.1"/>
    </source>
</evidence>
<feature type="chain" id="PRO_5020519857" evidence="1">
    <location>
        <begin position="19"/>
        <end position="168"/>
    </location>
</feature>
<proteinExistence type="predicted"/>
<accession>A0A4S3JD70</accession>
<name>A0A4S3JD70_9EURO</name>
<gene>
    <name evidence="2" type="ORF">EYZ11_007348</name>
</gene>
<comment type="caution">
    <text evidence="2">The sequence shown here is derived from an EMBL/GenBank/DDBJ whole genome shotgun (WGS) entry which is preliminary data.</text>
</comment>
<evidence type="ECO:0000256" key="1">
    <source>
        <dbReference type="SAM" id="SignalP"/>
    </source>
</evidence>